<dbReference type="InterPro" id="IPR008964">
    <property type="entry name" value="Invasin/intimin_cell_adhesion"/>
</dbReference>
<organism evidence="2 3">
    <name type="scientific">Pedobacter montanisoli</name>
    <dbReference type="NCBI Taxonomy" id="2923277"/>
    <lineage>
        <taxon>Bacteria</taxon>
        <taxon>Pseudomonadati</taxon>
        <taxon>Bacteroidota</taxon>
        <taxon>Sphingobacteriia</taxon>
        <taxon>Sphingobacteriales</taxon>
        <taxon>Sphingobacteriaceae</taxon>
        <taxon>Pedobacter</taxon>
    </lineage>
</organism>
<dbReference type="Pfam" id="PF02368">
    <property type="entry name" value="Big_2"/>
    <property type="match status" value="2"/>
</dbReference>
<accession>A0ABS9ZZQ7</accession>
<protein>
    <submittedName>
        <fullName evidence="2">Ig-like domain-containing protein</fullName>
    </submittedName>
</protein>
<keyword evidence="3" id="KW-1185">Reference proteome</keyword>
<feature type="domain" description="BIG2" evidence="1">
    <location>
        <begin position="136"/>
        <end position="213"/>
    </location>
</feature>
<dbReference type="Proteomes" id="UP001165460">
    <property type="component" value="Unassembled WGS sequence"/>
</dbReference>
<reference evidence="2" key="1">
    <citation type="submission" date="2022-03" db="EMBL/GenBank/DDBJ databases">
        <authorList>
            <person name="Woo C.Y."/>
        </authorList>
    </citation>
    <scope>NUCLEOTIDE SEQUENCE</scope>
    <source>
        <strain evidence="2">CYS-01</strain>
    </source>
</reference>
<name>A0ABS9ZZQ7_9SPHI</name>
<evidence type="ECO:0000259" key="1">
    <source>
        <dbReference type="SMART" id="SM00635"/>
    </source>
</evidence>
<proteinExistence type="predicted"/>
<feature type="domain" description="BIG2" evidence="1">
    <location>
        <begin position="53"/>
        <end position="127"/>
    </location>
</feature>
<sequence length="369" mass="40861">MKPYLKNIQYFSLGKLKTYKIRNTLMRITLLFLMVLMCISCKKNDTTKPLLPSVSSIKIENNESNIALGKTLQIKPSHLPSNAAKPEYEWSSSNYNILYVENGTVYARALGSAIITAKVKNSDIYAEYKLTVVPDAILIINLDKTQIKLTVNEQEKITPSILPLAAQGATLKWTSSNPSVAQVTSAGLVSALSPGNAVITAASEDGKVTAKSNVEVIPEVLYSSQIFTKIKSELLDALILYNEQQGKSLSQELKAGKTGYIVMAKSAIEDTYITTTPGYVEAMFSNLKMPAGDVLKINSNFYMELFPNTSRMGILLLEINFLQKNWEIKGTRTKVYSFKYSDNVTLAELKAIIDENVADVRRYVNTGSY</sequence>
<evidence type="ECO:0000313" key="3">
    <source>
        <dbReference type="Proteomes" id="UP001165460"/>
    </source>
</evidence>
<comment type="caution">
    <text evidence="2">The sequence shown here is derived from an EMBL/GenBank/DDBJ whole genome shotgun (WGS) entry which is preliminary data.</text>
</comment>
<dbReference type="EMBL" id="JALGBH010000002">
    <property type="protein sequence ID" value="MCJ0743787.1"/>
    <property type="molecule type" value="Genomic_DNA"/>
</dbReference>
<evidence type="ECO:0000313" key="2">
    <source>
        <dbReference type="EMBL" id="MCJ0743787.1"/>
    </source>
</evidence>
<dbReference type="SMART" id="SM00635">
    <property type="entry name" value="BID_2"/>
    <property type="match status" value="2"/>
</dbReference>
<dbReference type="Gene3D" id="2.60.40.1080">
    <property type="match status" value="2"/>
</dbReference>
<dbReference type="RefSeq" id="WP_243363097.1">
    <property type="nucleotide sequence ID" value="NZ_JALGBH010000002.1"/>
</dbReference>
<dbReference type="InterPro" id="IPR003343">
    <property type="entry name" value="Big_2"/>
</dbReference>
<gene>
    <name evidence="2" type="ORF">MMF97_13790</name>
</gene>
<dbReference type="SUPFAM" id="SSF49373">
    <property type="entry name" value="Invasin/intimin cell-adhesion fragments"/>
    <property type="match status" value="2"/>
</dbReference>